<feature type="region of interest" description="Disordered" evidence="1">
    <location>
        <begin position="185"/>
        <end position="230"/>
    </location>
</feature>
<feature type="region of interest" description="Disordered" evidence="1">
    <location>
        <begin position="97"/>
        <end position="134"/>
    </location>
</feature>
<feature type="compositionally biased region" description="Low complexity" evidence="1">
    <location>
        <begin position="192"/>
        <end position="230"/>
    </location>
</feature>
<keyword evidence="2" id="KW-0812">Transmembrane</keyword>
<name>A0A9P6K4U0_9FUNG</name>
<reference evidence="3" key="1">
    <citation type="journal article" date="2020" name="Fungal Divers.">
        <title>Resolving the Mortierellaceae phylogeny through synthesis of multi-gene phylogenetics and phylogenomics.</title>
        <authorList>
            <person name="Vandepol N."/>
            <person name="Liber J."/>
            <person name="Desiro A."/>
            <person name="Na H."/>
            <person name="Kennedy M."/>
            <person name="Barry K."/>
            <person name="Grigoriev I.V."/>
            <person name="Miller A.N."/>
            <person name="O'Donnell K."/>
            <person name="Stajich J.E."/>
            <person name="Bonito G."/>
        </authorList>
    </citation>
    <scope>NUCLEOTIDE SEQUENCE</scope>
    <source>
        <strain evidence="3">NRRL 2591</strain>
    </source>
</reference>
<feature type="region of interest" description="Disordered" evidence="1">
    <location>
        <begin position="249"/>
        <end position="279"/>
    </location>
</feature>
<feature type="region of interest" description="Disordered" evidence="1">
    <location>
        <begin position="1"/>
        <end position="52"/>
    </location>
</feature>
<dbReference type="AlphaFoldDB" id="A0A9P6K4U0"/>
<feature type="compositionally biased region" description="Polar residues" evidence="1">
    <location>
        <begin position="38"/>
        <end position="52"/>
    </location>
</feature>
<feature type="compositionally biased region" description="Low complexity" evidence="1">
    <location>
        <begin position="401"/>
        <end position="435"/>
    </location>
</feature>
<feature type="compositionally biased region" description="Low complexity" evidence="1">
    <location>
        <begin position="1"/>
        <end position="30"/>
    </location>
</feature>
<comment type="caution">
    <text evidence="3">The sequence shown here is derived from an EMBL/GenBank/DDBJ whole genome shotgun (WGS) entry which is preliminary data.</text>
</comment>
<sequence length="435" mass="45650">MPPTTTSGMSVSPSLSPSPSSSSYSTRTITFDTGYPTPVSQTSGPAPTATDTSPSLGGAFGSGGVPVATIFYFVAFVAGLIAVFYAIHRVRRNRRRRLQEQNGDSESGGRTLHTATYRPDDEEGCPPPQYRAYAADEPSLDPEMTIIYPDQAHYASSHLGLLSSTPALSSPSVDDDDSVNAYMASSRPTLQTNSTNTTGATTTTTITTTTTTTTTAPGSSTTSTSTSPTIIQRSIMAPNANILTTAPLNSSDRLDQHPQHQNQHQERQEGSHMSSVPVITAPSPAFTFTVSRHLHILRNGLAGRNNIHQSGSGRRSSTPVSTSTTDTSTGGTNNRLSTPNMQSTSQVDAPNRNSFAGSISSTGSGSGSTSESGLVVIVPHQQQHPVLNRLRSEGPPPYIPMAPEAALPSLPPEYDTAIAPSTTPSTTITTTPDSL</sequence>
<gene>
    <name evidence="3" type="ORF">EC957_009977</name>
</gene>
<evidence type="ECO:0000313" key="4">
    <source>
        <dbReference type="Proteomes" id="UP000723463"/>
    </source>
</evidence>
<evidence type="ECO:0000256" key="1">
    <source>
        <dbReference type="SAM" id="MobiDB-lite"/>
    </source>
</evidence>
<feature type="compositionally biased region" description="Low complexity" evidence="1">
    <location>
        <begin position="357"/>
        <end position="371"/>
    </location>
</feature>
<protein>
    <submittedName>
        <fullName evidence="3">Uncharacterized protein</fullName>
    </submittedName>
</protein>
<organism evidence="3 4">
    <name type="scientific">Mortierella hygrophila</name>
    <dbReference type="NCBI Taxonomy" id="979708"/>
    <lineage>
        <taxon>Eukaryota</taxon>
        <taxon>Fungi</taxon>
        <taxon>Fungi incertae sedis</taxon>
        <taxon>Mucoromycota</taxon>
        <taxon>Mortierellomycotina</taxon>
        <taxon>Mortierellomycetes</taxon>
        <taxon>Mortierellales</taxon>
        <taxon>Mortierellaceae</taxon>
        <taxon>Mortierella</taxon>
    </lineage>
</organism>
<feature type="region of interest" description="Disordered" evidence="1">
    <location>
        <begin position="303"/>
        <end position="371"/>
    </location>
</feature>
<feature type="region of interest" description="Disordered" evidence="1">
    <location>
        <begin position="394"/>
        <end position="435"/>
    </location>
</feature>
<feature type="transmembrane region" description="Helical" evidence="2">
    <location>
        <begin position="65"/>
        <end position="87"/>
    </location>
</feature>
<keyword evidence="2" id="KW-0472">Membrane</keyword>
<dbReference type="EMBL" id="JAAAXW010000059">
    <property type="protein sequence ID" value="KAF9546238.1"/>
    <property type="molecule type" value="Genomic_DNA"/>
</dbReference>
<proteinExistence type="predicted"/>
<feature type="compositionally biased region" description="Polar residues" evidence="1">
    <location>
        <begin position="333"/>
        <end position="356"/>
    </location>
</feature>
<feature type="compositionally biased region" description="Low complexity" evidence="1">
    <location>
        <begin position="310"/>
        <end position="332"/>
    </location>
</feature>
<feature type="compositionally biased region" description="Basic and acidic residues" evidence="1">
    <location>
        <begin position="252"/>
        <end position="270"/>
    </location>
</feature>
<keyword evidence="4" id="KW-1185">Reference proteome</keyword>
<dbReference type="Proteomes" id="UP000723463">
    <property type="component" value="Unassembled WGS sequence"/>
</dbReference>
<accession>A0A9P6K4U0</accession>
<evidence type="ECO:0000256" key="2">
    <source>
        <dbReference type="SAM" id="Phobius"/>
    </source>
</evidence>
<evidence type="ECO:0000313" key="3">
    <source>
        <dbReference type="EMBL" id="KAF9546238.1"/>
    </source>
</evidence>
<keyword evidence="2" id="KW-1133">Transmembrane helix</keyword>